<proteinExistence type="predicted"/>
<reference evidence="2" key="1">
    <citation type="journal article" date="2021" name="Nat. Commun.">
        <title>Genetic determinants of endophytism in the Arabidopsis root mycobiome.</title>
        <authorList>
            <person name="Mesny F."/>
            <person name="Miyauchi S."/>
            <person name="Thiergart T."/>
            <person name="Pickel B."/>
            <person name="Atanasova L."/>
            <person name="Karlsson M."/>
            <person name="Huettel B."/>
            <person name="Barry K.W."/>
            <person name="Haridas S."/>
            <person name="Chen C."/>
            <person name="Bauer D."/>
            <person name="Andreopoulos W."/>
            <person name="Pangilinan J."/>
            <person name="LaButti K."/>
            <person name="Riley R."/>
            <person name="Lipzen A."/>
            <person name="Clum A."/>
            <person name="Drula E."/>
            <person name="Henrissat B."/>
            <person name="Kohler A."/>
            <person name="Grigoriev I.V."/>
            <person name="Martin F.M."/>
            <person name="Hacquard S."/>
        </authorList>
    </citation>
    <scope>NUCLEOTIDE SEQUENCE</scope>
    <source>
        <strain evidence="2">MPI-CAGE-AT-0023</strain>
    </source>
</reference>
<evidence type="ECO:0000313" key="2">
    <source>
        <dbReference type="EMBL" id="KAH7250346.1"/>
    </source>
</evidence>
<dbReference type="PANTHER" id="PTHR38795:SF1">
    <property type="entry name" value="DUF6604 DOMAIN-CONTAINING PROTEIN"/>
    <property type="match status" value="1"/>
</dbReference>
<keyword evidence="3" id="KW-1185">Reference proteome</keyword>
<sequence length="312" mass="35111">MHEIGIAVMNAWGSVTYPAHLYNTLQQEGLLVNRWQNMDVVRSLLGDSNFFVGNPPKNKDEYLNKFLLQVGYSASAITAHKGCPLRQSKSHQDMASRSGPPGIKDGVPVSSIFIERYLRQSGQVSLTPENVDYIISGRNYLENHSENDVSFVKADGARDPEIQKQKQNKKATDGGKLKPGELLKPLAMALTAEMFEFSFPYLVLHRWAWKFLRQIKSVCDPVLQRLYGPAYLDQEKKLPLTVEYILMTFAEDPDGDGRELMRIATRDLNRLVCQKGIWDVAITAAGKMYGSQFELDNVDDDDGDLSELPPPE</sequence>
<feature type="region of interest" description="Disordered" evidence="1">
    <location>
        <begin position="155"/>
        <end position="176"/>
    </location>
</feature>
<dbReference type="AlphaFoldDB" id="A0A9P9KAS3"/>
<dbReference type="PANTHER" id="PTHR38795">
    <property type="entry name" value="DUF6604 DOMAIN-CONTAINING PROTEIN"/>
    <property type="match status" value="1"/>
</dbReference>
<feature type="region of interest" description="Disordered" evidence="1">
    <location>
        <begin position="84"/>
        <end position="103"/>
    </location>
</feature>
<dbReference type="Proteomes" id="UP000720189">
    <property type="component" value="Unassembled WGS sequence"/>
</dbReference>
<accession>A0A9P9KAS3</accession>
<gene>
    <name evidence="2" type="ORF">BKA55DRAFT_676124</name>
</gene>
<evidence type="ECO:0000313" key="3">
    <source>
        <dbReference type="Proteomes" id="UP000720189"/>
    </source>
</evidence>
<evidence type="ECO:0000256" key="1">
    <source>
        <dbReference type="SAM" id="MobiDB-lite"/>
    </source>
</evidence>
<dbReference type="EMBL" id="JAGMUX010000008">
    <property type="protein sequence ID" value="KAH7250346.1"/>
    <property type="molecule type" value="Genomic_DNA"/>
</dbReference>
<name>A0A9P9KAS3_FUSRE</name>
<comment type="caution">
    <text evidence="2">The sequence shown here is derived from an EMBL/GenBank/DDBJ whole genome shotgun (WGS) entry which is preliminary data.</text>
</comment>
<organism evidence="2 3">
    <name type="scientific">Fusarium redolens</name>
    <dbReference type="NCBI Taxonomy" id="48865"/>
    <lineage>
        <taxon>Eukaryota</taxon>
        <taxon>Fungi</taxon>
        <taxon>Dikarya</taxon>
        <taxon>Ascomycota</taxon>
        <taxon>Pezizomycotina</taxon>
        <taxon>Sordariomycetes</taxon>
        <taxon>Hypocreomycetidae</taxon>
        <taxon>Hypocreales</taxon>
        <taxon>Nectriaceae</taxon>
        <taxon>Fusarium</taxon>
        <taxon>Fusarium redolens species complex</taxon>
    </lineage>
</organism>
<dbReference type="RefSeq" id="XP_046049665.1">
    <property type="nucleotide sequence ID" value="XM_046198089.1"/>
</dbReference>
<dbReference type="OrthoDB" id="5238236at2759"/>
<protein>
    <submittedName>
        <fullName evidence="2">Uncharacterized protein</fullName>
    </submittedName>
</protein>
<dbReference type="GeneID" id="70228043"/>